<evidence type="ECO:0000313" key="7">
    <source>
        <dbReference type="EMBL" id="UXX78561.1"/>
    </source>
</evidence>
<keyword evidence="3 6" id="KW-0813">Transport</keyword>
<reference evidence="7" key="1">
    <citation type="submission" date="2022-10" db="EMBL/GenBank/DDBJ databases">
        <title>Comparative genomics and taxonomic characterization of three novel marine species of genus Reichenbachiella exhibiting antioxidant and polysaccharide degradation activities.</title>
        <authorList>
            <person name="Muhammad N."/>
            <person name="Lee Y.-J."/>
            <person name="Ko J."/>
            <person name="Kim S.-G."/>
        </authorList>
    </citation>
    <scope>NUCLEOTIDE SEQUENCE</scope>
    <source>
        <strain evidence="7">Wsw4-B4</strain>
    </source>
</reference>
<gene>
    <name evidence="7" type="ORF">N7E81_14465</name>
</gene>
<evidence type="ECO:0000256" key="5">
    <source>
        <dbReference type="ARBA" id="ARBA00022729"/>
    </source>
</evidence>
<evidence type="ECO:0000313" key="8">
    <source>
        <dbReference type="Proteomes" id="UP001062165"/>
    </source>
</evidence>
<dbReference type="PROSITE" id="PS51257">
    <property type="entry name" value="PROKAR_LIPOPROTEIN"/>
    <property type="match status" value="1"/>
</dbReference>
<keyword evidence="4" id="KW-0479">Metal-binding</keyword>
<dbReference type="PRINTS" id="PR00691">
    <property type="entry name" value="ADHESINB"/>
</dbReference>
<dbReference type="SUPFAM" id="SSF53807">
    <property type="entry name" value="Helical backbone' metal receptor"/>
    <property type="match status" value="1"/>
</dbReference>
<evidence type="ECO:0000256" key="1">
    <source>
        <dbReference type="ARBA" id="ARBA00004196"/>
    </source>
</evidence>
<proteinExistence type="inferred from homology"/>
<evidence type="ECO:0000256" key="2">
    <source>
        <dbReference type="ARBA" id="ARBA00011028"/>
    </source>
</evidence>
<dbReference type="Pfam" id="PF01297">
    <property type="entry name" value="ZnuA"/>
    <property type="match status" value="1"/>
</dbReference>
<dbReference type="InterPro" id="IPR050492">
    <property type="entry name" value="Bact_metal-bind_prot9"/>
</dbReference>
<name>A0ABY6CXB7_9BACT</name>
<evidence type="ECO:0000256" key="3">
    <source>
        <dbReference type="ARBA" id="ARBA00022448"/>
    </source>
</evidence>
<dbReference type="Proteomes" id="UP001062165">
    <property type="component" value="Chromosome"/>
</dbReference>
<dbReference type="Gene3D" id="3.40.50.1980">
    <property type="entry name" value="Nitrogenase molybdenum iron protein domain"/>
    <property type="match status" value="2"/>
</dbReference>
<dbReference type="InterPro" id="IPR006128">
    <property type="entry name" value="Lipoprotein_PsaA-like"/>
</dbReference>
<sequence length="306" mass="33490">MKMNKLFIIGSVLLIALGACEHTKKTRDGKLKVATTTGMIYDAVINIGGNQVVAQALMGPGVDPHLYKATQGDLKKLQDADLILYNGLHLEGKMGEVFEKLGRIKAVKAVSSHIEKDRFRSSELYPGTYDPHIWFDVSLWKEAVTQVHHTLVSLDSINQPIYDENAFRYLKSLDSLHLAVKNSIATIPPNQRILITAHDAFGYFGEAYDIEVKGLQGISTLSEPGLKDVADLVNMIVENKIKAVFIETSVSKKAINAVVEGCKQNGHDVQIGGSLYSDAMGAFGQFEGTYIGMVHTNVETIVSALK</sequence>
<dbReference type="PANTHER" id="PTHR42953">
    <property type="entry name" value="HIGH-AFFINITY ZINC UPTAKE SYSTEM PROTEIN ZNUA-RELATED"/>
    <property type="match status" value="1"/>
</dbReference>
<dbReference type="RefSeq" id="WP_263050306.1">
    <property type="nucleotide sequence ID" value="NZ_CP106735.1"/>
</dbReference>
<comment type="subcellular location">
    <subcellularLocation>
        <location evidence="1">Cell envelope</location>
    </subcellularLocation>
</comment>
<dbReference type="EMBL" id="CP106735">
    <property type="protein sequence ID" value="UXX78561.1"/>
    <property type="molecule type" value="Genomic_DNA"/>
</dbReference>
<dbReference type="PANTHER" id="PTHR42953:SF1">
    <property type="entry name" value="METAL-BINDING PROTEIN HI_0362-RELATED"/>
    <property type="match status" value="1"/>
</dbReference>
<protein>
    <submittedName>
        <fullName evidence="7">Zinc ABC transporter substrate-binding protein</fullName>
    </submittedName>
</protein>
<dbReference type="InterPro" id="IPR006129">
    <property type="entry name" value="AdhesinB"/>
</dbReference>
<keyword evidence="5" id="KW-0732">Signal</keyword>
<keyword evidence="8" id="KW-1185">Reference proteome</keyword>
<evidence type="ECO:0000256" key="4">
    <source>
        <dbReference type="ARBA" id="ARBA00022723"/>
    </source>
</evidence>
<dbReference type="InterPro" id="IPR006127">
    <property type="entry name" value="ZnuA-like"/>
</dbReference>
<organism evidence="7 8">
    <name type="scientific">Reichenbachiella carrageenanivorans</name>
    <dbReference type="NCBI Taxonomy" id="2979869"/>
    <lineage>
        <taxon>Bacteria</taxon>
        <taxon>Pseudomonadati</taxon>
        <taxon>Bacteroidota</taxon>
        <taxon>Cytophagia</taxon>
        <taxon>Cytophagales</taxon>
        <taxon>Reichenbachiellaceae</taxon>
        <taxon>Reichenbachiella</taxon>
    </lineage>
</organism>
<dbReference type="PRINTS" id="PR00690">
    <property type="entry name" value="ADHESNFAMILY"/>
</dbReference>
<accession>A0ABY6CXB7</accession>
<evidence type="ECO:0000256" key="6">
    <source>
        <dbReference type="RuleBase" id="RU003512"/>
    </source>
</evidence>
<comment type="similarity">
    <text evidence="2 6">Belongs to the bacterial solute-binding protein 9 family.</text>
</comment>